<sequence length="81" mass="8710">MYILYTSDHVIGMVCVLMIGDRLETDILLGLNNGIKTALVLTGVTSCNALENHPISPNYVFSTMGDLLLSAESEPAPSKKV</sequence>
<proteinExistence type="predicted"/>
<keyword evidence="1" id="KW-0378">Hydrolase</keyword>
<dbReference type="Proteomes" id="UP000561326">
    <property type="component" value="Unassembled WGS sequence"/>
</dbReference>
<dbReference type="EMBL" id="JABAGO010000078">
    <property type="protein sequence ID" value="NMF01309.1"/>
    <property type="molecule type" value="Genomic_DNA"/>
</dbReference>
<protein>
    <submittedName>
        <fullName evidence="1">HAD hydrolase-like protein</fullName>
    </submittedName>
</protein>
<organism evidence="1 2">
    <name type="scientific">Aneurinibacillus aneurinilyticus</name>
    <name type="common">Bacillus aneurinolyticus</name>
    <dbReference type="NCBI Taxonomy" id="1391"/>
    <lineage>
        <taxon>Bacteria</taxon>
        <taxon>Bacillati</taxon>
        <taxon>Bacillota</taxon>
        <taxon>Bacilli</taxon>
        <taxon>Bacillales</taxon>
        <taxon>Paenibacillaceae</taxon>
        <taxon>Aneurinibacillus group</taxon>
        <taxon>Aneurinibacillus</taxon>
    </lineage>
</organism>
<gene>
    <name evidence="1" type="ORF">HF838_24230</name>
</gene>
<dbReference type="Pfam" id="PF13242">
    <property type="entry name" value="Hydrolase_like"/>
    <property type="match status" value="1"/>
</dbReference>
<evidence type="ECO:0000313" key="1">
    <source>
        <dbReference type="EMBL" id="NMF01309.1"/>
    </source>
</evidence>
<dbReference type="InterPro" id="IPR023214">
    <property type="entry name" value="HAD_sf"/>
</dbReference>
<dbReference type="RefSeq" id="WP_168976672.1">
    <property type="nucleotide sequence ID" value="NZ_JABAGO010000078.1"/>
</dbReference>
<name>A0A848D1I5_ANEAE</name>
<dbReference type="SUPFAM" id="SSF56784">
    <property type="entry name" value="HAD-like"/>
    <property type="match status" value="1"/>
</dbReference>
<evidence type="ECO:0000313" key="2">
    <source>
        <dbReference type="Proteomes" id="UP000561326"/>
    </source>
</evidence>
<dbReference type="Gene3D" id="3.40.50.1000">
    <property type="entry name" value="HAD superfamily/HAD-like"/>
    <property type="match status" value="1"/>
</dbReference>
<reference evidence="1 2" key="1">
    <citation type="submission" date="2020-04" db="EMBL/GenBank/DDBJ databases">
        <authorList>
            <person name="Hitch T.C.A."/>
            <person name="Wylensek D."/>
            <person name="Clavel T."/>
        </authorList>
    </citation>
    <scope>NUCLEOTIDE SEQUENCE [LARGE SCALE GENOMIC DNA]</scope>
    <source>
        <strain evidence="1 2">WB01_D5_05</strain>
    </source>
</reference>
<dbReference type="GO" id="GO:0016787">
    <property type="term" value="F:hydrolase activity"/>
    <property type="evidence" value="ECO:0007669"/>
    <property type="project" value="UniProtKB-KW"/>
</dbReference>
<comment type="caution">
    <text evidence="1">The sequence shown here is derived from an EMBL/GenBank/DDBJ whole genome shotgun (WGS) entry which is preliminary data.</text>
</comment>
<dbReference type="AlphaFoldDB" id="A0A848D1I5"/>
<dbReference type="InterPro" id="IPR036412">
    <property type="entry name" value="HAD-like_sf"/>
</dbReference>
<accession>A0A848D1I5</accession>